<dbReference type="PANTHER" id="PTHR46558:SF15">
    <property type="entry name" value="HELIX-TURN-HELIX DOMAIN PROTEIN"/>
    <property type="match status" value="1"/>
</dbReference>
<dbReference type="GeneID" id="93094396"/>
<evidence type="ECO:0000313" key="5">
    <source>
        <dbReference type="Proteomes" id="UP000029082"/>
    </source>
</evidence>
<reference evidence="4 5" key="1">
    <citation type="submission" date="2014-03" db="EMBL/GenBank/DDBJ databases">
        <title>Genomics of Bifidobacteria.</title>
        <authorList>
            <person name="Ventura M."/>
            <person name="Milani C."/>
            <person name="Lugli G.A."/>
        </authorList>
    </citation>
    <scope>NUCLEOTIDE SEQUENCE [LARGE SCALE GENOMIC DNA]</scope>
    <source>
        <strain evidence="4 5">DSM 21395</strain>
    </source>
</reference>
<dbReference type="Proteomes" id="UP000029082">
    <property type="component" value="Unassembled WGS sequence"/>
</dbReference>
<dbReference type="eggNOG" id="COG1476">
    <property type="taxonomic scope" value="Bacteria"/>
</dbReference>
<gene>
    <name evidence="4" type="ORF">BMON_0394</name>
</gene>
<dbReference type="EMBL" id="JGZE01000002">
    <property type="protein sequence ID" value="KFI79197.1"/>
    <property type="molecule type" value="Genomic_DNA"/>
</dbReference>
<keyword evidence="1" id="KW-0238">DNA-binding</keyword>
<feature type="transmembrane region" description="Helical" evidence="2">
    <location>
        <begin position="144"/>
        <end position="165"/>
    </location>
</feature>
<keyword evidence="2" id="KW-0472">Membrane</keyword>
<dbReference type="InterPro" id="IPR010982">
    <property type="entry name" value="Lambda_DNA-bd_dom_sf"/>
</dbReference>
<feature type="domain" description="HTH cro/C1-type" evidence="3">
    <location>
        <begin position="7"/>
        <end position="61"/>
    </location>
</feature>
<feature type="transmembrane region" description="Helical" evidence="2">
    <location>
        <begin position="230"/>
        <end position="249"/>
    </location>
</feature>
<dbReference type="Pfam" id="PF01381">
    <property type="entry name" value="HTH_3"/>
    <property type="match status" value="1"/>
</dbReference>
<feature type="transmembrane region" description="Helical" evidence="2">
    <location>
        <begin position="180"/>
        <end position="200"/>
    </location>
</feature>
<feature type="transmembrane region" description="Helical" evidence="2">
    <location>
        <begin position="261"/>
        <end position="282"/>
    </location>
</feature>
<dbReference type="Gene3D" id="1.10.260.40">
    <property type="entry name" value="lambda repressor-like DNA-binding domains"/>
    <property type="match status" value="1"/>
</dbReference>
<name>A0A087C7E7_9BIFI</name>
<dbReference type="SUPFAM" id="SSF47413">
    <property type="entry name" value="lambda repressor-like DNA-binding domains"/>
    <property type="match status" value="1"/>
</dbReference>
<dbReference type="STRING" id="1437603.GCA_000771525_01328"/>
<organism evidence="4 5">
    <name type="scientific">Bifidobacterium mongoliense DSM 21395</name>
    <dbReference type="NCBI Taxonomy" id="1437603"/>
    <lineage>
        <taxon>Bacteria</taxon>
        <taxon>Bacillati</taxon>
        <taxon>Actinomycetota</taxon>
        <taxon>Actinomycetes</taxon>
        <taxon>Bifidobacteriales</taxon>
        <taxon>Bifidobacteriaceae</taxon>
        <taxon>Bifidobacterium</taxon>
    </lineage>
</organism>
<dbReference type="OrthoDB" id="9801008at2"/>
<dbReference type="AlphaFoldDB" id="A0A087C7E7"/>
<dbReference type="CDD" id="cd00093">
    <property type="entry name" value="HTH_XRE"/>
    <property type="match status" value="1"/>
</dbReference>
<dbReference type="PANTHER" id="PTHR46558">
    <property type="entry name" value="TRACRIPTIONAL REGULATORY PROTEIN-RELATED-RELATED"/>
    <property type="match status" value="1"/>
</dbReference>
<accession>A0A087C7E7</accession>
<dbReference type="PROSITE" id="PS50943">
    <property type="entry name" value="HTH_CROC1"/>
    <property type="match status" value="1"/>
</dbReference>
<keyword evidence="2" id="KW-1133">Transmembrane helix</keyword>
<keyword evidence="5" id="KW-1185">Reference proteome</keyword>
<proteinExistence type="predicted"/>
<dbReference type="RefSeq" id="WP_033512329.1">
    <property type="nucleotide sequence ID" value="NZ_JDUO01000004.1"/>
</dbReference>
<evidence type="ECO:0000256" key="2">
    <source>
        <dbReference type="SAM" id="Phobius"/>
    </source>
</evidence>
<dbReference type="SMART" id="SM00530">
    <property type="entry name" value="HTH_XRE"/>
    <property type="match status" value="1"/>
</dbReference>
<evidence type="ECO:0000259" key="3">
    <source>
        <dbReference type="PROSITE" id="PS50943"/>
    </source>
</evidence>
<sequence>MSFRDNLQYLRAQRSMTQEQLAMLLGVSRQSISKWESEKAYPEMDKLLMICDMFGCTLDDLVLGDVRHPAAATAVSATGAAGTTPAAVSDAVAGQDAVRRNAFAGGDAAGPSGSVRQAGLRGTAPMGVSMAQDVTGYDDHARSFAWHIAAGVASILVGVGLGMLFDEDNSLLGVSPANDVLQFVFIALGVVTGLALIIPASMGHSEFRRRHPYVEDFYTDDDRLRSSRNLAIAVVVGIGLILVGVAQIITSEQLLGLDDGWPVGILLFCVALAVSLFIYFGIRHGHMDIAGYNREASEEAVKRDEENDFYGKITGSVCGIIMLVATIVGLWMLFAGTPGHDGASMVGGVPFWIPWPIGGVLCGAVRIVGNILRTNDQHRRER</sequence>
<dbReference type="GO" id="GO:0003677">
    <property type="term" value="F:DNA binding"/>
    <property type="evidence" value="ECO:0007669"/>
    <property type="project" value="UniProtKB-KW"/>
</dbReference>
<protein>
    <submittedName>
        <fullName evidence="4">Putative HTH-type transcriptional regulator</fullName>
    </submittedName>
</protein>
<feature type="transmembrane region" description="Helical" evidence="2">
    <location>
        <begin position="353"/>
        <end position="372"/>
    </location>
</feature>
<comment type="caution">
    <text evidence="4">The sequence shown here is derived from an EMBL/GenBank/DDBJ whole genome shotgun (WGS) entry which is preliminary data.</text>
</comment>
<feature type="transmembrane region" description="Helical" evidence="2">
    <location>
        <begin position="313"/>
        <end position="333"/>
    </location>
</feature>
<dbReference type="InterPro" id="IPR001387">
    <property type="entry name" value="Cro/C1-type_HTH"/>
</dbReference>
<keyword evidence="2" id="KW-0812">Transmembrane</keyword>
<evidence type="ECO:0000256" key="1">
    <source>
        <dbReference type="ARBA" id="ARBA00023125"/>
    </source>
</evidence>
<evidence type="ECO:0000313" key="4">
    <source>
        <dbReference type="EMBL" id="KFI79197.1"/>
    </source>
</evidence>